<keyword evidence="1" id="KW-1133">Transmembrane helix</keyword>
<name>A0A1F6VG47_9BACT</name>
<keyword evidence="1" id="KW-0812">Transmembrane</keyword>
<evidence type="ECO:0000313" key="2">
    <source>
        <dbReference type="EMBL" id="OGI68558.1"/>
    </source>
</evidence>
<dbReference type="AlphaFoldDB" id="A0A1F6VG47"/>
<proteinExistence type="predicted"/>
<sequence length="79" mass="8871">MGKAYIFLISGIWLAVLPHLGFPYSWQDILTSLSGIALIVASFMLYRDFKTQGIKKETTFDNFSENNFKGGEATDETTN</sequence>
<protein>
    <submittedName>
        <fullName evidence="2">Uncharacterized protein</fullName>
    </submittedName>
</protein>
<dbReference type="Proteomes" id="UP000178235">
    <property type="component" value="Unassembled WGS sequence"/>
</dbReference>
<organism evidence="2 3">
    <name type="scientific">Candidatus Nomurabacteria bacterium RIFCSPHIGHO2_01_FULL_42_15</name>
    <dbReference type="NCBI Taxonomy" id="1801742"/>
    <lineage>
        <taxon>Bacteria</taxon>
        <taxon>Candidatus Nomuraibacteriota</taxon>
    </lineage>
</organism>
<feature type="transmembrane region" description="Helical" evidence="1">
    <location>
        <begin position="29"/>
        <end position="46"/>
    </location>
</feature>
<reference evidence="2 3" key="1">
    <citation type="journal article" date="2016" name="Nat. Commun.">
        <title>Thousands of microbial genomes shed light on interconnected biogeochemical processes in an aquifer system.</title>
        <authorList>
            <person name="Anantharaman K."/>
            <person name="Brown C.T."/>
            <person name="Hug L.A."/>
            <person name="Sharon I."/>
            <person name="Castelle C.J."/>
            <person name="Probst A.J."/>
            <person name="Thomas B.C."/>
            <person name="Singh A."/>
            <person name="Wilkins M.J."/>
            <person name="Karaoz U."/>
            <person name="Brodie E.L."/>
            <person name="Williams K.H."/>
            <person name="Hubbard S.S."/>
            <person name="Banfield J.F."/>
        </authorList>
    </citation>
    <scope>NUCLEOTIDE SEQUENCE [LARGE SCALE GENOMIC DNA]</scope>
</reference>
<comment type="caution">
    <text evidence="2">The sequence shown here is derived from an EMBL/GenBank/DDBJ whole genome shotgun (WGS) entry which is preliminary data.</text>
</comment>
<accession>A0A1F6VG47</accession>
<evidence type="ECO:0000256" key="1">
    <source>
        <dbReference type="SAM" id="Phobius"/>
    </source>
</evidence>
<dbReference type="EMBL" id="MFTS01000003">
    <property type="protein sequence ID" value="OGI68558.1"/>
    <property type="molecule type" value="Genomic_DNA"/>
</dbReference>
<evidence type="ECO:0000313" key="3">
    <source>
        <dbReference type="Proteomes" id="UP000178235"/>
    </source>
</evidence>
<keyword evidence="1" id="KW-0472">Membrane</keyword>
<gene>
    <name evidence="2" type="ORF">A2738_01615</name>
</gene>
<feature type="transmembrane region" description="Helical" evidence="1">
    <location>
        <begin position="5"/>
        <end position="23"/>
    </location>
</feature>